<accession>A0ABV3M3H0</accession>
<dbReference type="SUPFAM" id="SSF52540">
    <property type="entry name" value="P-loop containing nucleoside triphosphate hydrolases"/>
    <property type="match status" value="1"/>
</dbReference>
<sequence length="676" mass="72671">MSRLYGRDVLLDDLVPRLVGLDAKQPELVRQAHPDDPPALLLTGPHGSGRTAVLNALFDAYRTRLPVARVNCARDAGPAGAMVANTSPGADLLTEVACGLCAPVTGRKRVQLPRLWTGLTAVSAWTRGDQREQAVAQARMRRLLTECGLAPENTPAADNWTQDVNETLPVGDQGDLTPIAEASVRLFTDRHLNRRQAREARLFYAGRLGPGRDEQPLSELCRSFHLGDDLREEAEASLAAALLEDLRAHHSGWARLNHVPRPLLLLDDAHTAPGARLLEHLLTHRAGGARDPLVVVAAARGAARHRAGPDAAVRTLAQVAGGASGWQRRDTGTWSAGLIAVDLPPLERNDIVAMLMTTDPPPRPELPRAIRRFTQGSPLGCGLLRDAVAADPGAADVAGHDVGALRLAGQPVTRHIADRLVPDAQLRHNLVLFSVAQDDAAAHALADAYLDSDTQLAAVATARGHLHAEHGTGARRPFVADPFLRAVLVHELRRRRPQATQPPRTWSGVHRLLLAHHEAAGQPVAALHHALADDDAAYVAQRLATLFASPMSAGQWLRHLWQVASAPHPPRPDWAGTCRAVATGAPGTEPAGDFVQRSVHRLLHAVWLAADPLTAPDETLCGRIKWELQFLSARHATGAGTLFDAAQEWHDELRELRTPPSALPAPGPEGSHGESH</sequence>
<protein>
    <submittedName>
        <fullName evidence="1">ATP-binding protein</fullName>
    </submittedName>
</protein>
<dbReference type="Proteomes" id="UP001553843">
    <property type="component" value="Unassembled WGS sequence"/>
</dbReference>
<reference evidence="1 2" key="1">
    <citation type="submission" date="2024-06" db="EMBL/GenBank/DDBJ databases">
        <title>The Natural Products Discovery Center: Release of the First 8490 Sequenced Strains for Exploring Actinobacteria Biosynthetic Diversity.</title>
        <authorList>
            <person name="Kalkreuter E."/>
            <person name="Kautsar S.A."/>
            <person name="Yang D."/>
            <person name="Bader C.D."/>
            <person name="Teijaro C.N."/>
            <person name="Fluegel L."/>
            <person name="Davis C.M."/>
            <person name="Simpson J.R."/>
            <person name="Lauterbach L."/>
            <person name="Steele A.D."/>
            <person name="Gui C."/>
            <person name="Meng S."/>
            <person name="Li G."/>
            <person name="Viehrig K."/>
            <person name="Ye F."/>
            <person name="Su P."/>
            <person name="Kiefer A.F."/>
            <person name="Nichols A."/>
            <person name="Cepeda A.J."/>
            <person name="Yan W."/>
            <person name="Fan B."/>
            <person name="Jiang Y."/>
            <person name="Adhikari A."/>
            <person name="Zheng C.-J."/>
            <person name="Schuster L."/>
            <person name="Cowan T.M."/>
            <person name="Smanski M.J."/>
            <person name="Chevrette M.G."/>
            <person name="De Carvalho L.P.S."/>
            <person name="Shen B."/>
        </authorList>
    </citation>
    <scope>NUCLEOTIDE SEQUENCE [LARGE SCALE GENOMIC DNA]</scope>
    <source>
        <strain evidence="1 2">NPDC047833</strain>
    </source>
</reference>
<gene>
    <name evidence="1" type="ORF">AB0887_30450</name>
</gene>
<evidence type="ECO:0000313" key="2">
    <source>
        <dbReference type="Proteomes" id="UP001553843"/>
    </source>
</evidence>
<dbReference type="RefSeq" id="WP_359773394.1">
    <property type="nucleotide sequence ID" value="NZ_JBEYRR010000001.1"/>
</dbReference>
<comment type="caution">
    <text evidence="1">The sequence shown here is derived from an EMBL/GenBank/DDBJ whole genome shotgun (WGS) entry which is preliminary data.</text>
</comment>
<dbReference type="InterPro" id="IPR027417">
    <property type="entry name" value="P-loop_NTPase"/>
</dbReference>
<keyword evidence="1" id="KW-0547">Nucleotide-binding</keyword>
<name>A0ABV3M3H0_9ACTN</name>
<dbReference type="EMBL" id="JBEYRS010000015">
    <property type="protein sequence ID" value="MEW2366258.1"/>
    <property type="molecule type" value="Genomic_DNA"/>
</dbReference>
<dbReference type="GO" id="GO:0005524">
    <property type="term" value="F:ATP binding"/>
    <property type="evidence" value="ECO:0007669"/>
    <property type="project" value="UniProtKB-KW"/>
</dbReference>
<keyword evidence="2" id="KW-1185">Reference proteome</keyword>
<proteinExistence type="predicted"/>
<evidence type="ECO:0000313" key="1">
    <source>
        <dbReference type="EMBL" id="MEW2366258.1"/>
    </source>
</evidence>
<organism evidence="1 2">
    <name type="scientific">Streptomyces huasconensis</name>
    <dbReference type="NCBI Taxonomy" id="1854574"/>
    <lineage>
        <taxon>Bacteria</taxon>
        <taxon>Bacillati</taxon>
        <taxon>Actinomycetota</taxon>
        <taxon>Actinomycetes</taxon>
        <taxon>Kitasatosporales</taxon>
        <taxon>Streptomycetaceae</taxon>
        <taxon>Streptomyces</taxon>
    </lineage>
</organism>
<keyword evidence="1" id="KW-0067">ATP-binding</keyword>